<reference evidence="9" key="3">
    <citation type="submission" date="2025-09" db="UniProtKB">
        <authorList>
            <consortium name="Ensembl"/>
        </authorList>
    </citation>
    <scope>IDENTIFICATION</scope>
</reference>
<keyword evidence="2 8" id="KW-0812">Transmembrane</keyword>
<dbReference type="PRINTS" id="PR00237">
    <property type="entry name" value="GPCRRHODOPSN"/>
</dbReference>
<feature type="transmembrane region" description="Helical" evidence="8">
    <location>
        <begin position="226"/>
        <end position="247"/>
    </location>
</feature>
<evidence type="ECO:0000256" key="8">
    <source>
        <dbReference type="SAM" id="Phobius"/>
    </source>
</evidence>
<keyword evidence="7" id="KW-0807">Transducer</keyword>
<organism evidence="9 10">
    <name type="scientific">Taeniopygia guttata</name>
    <name type="common">Zebra finch</name>
    <name type="synonym">Poephila guttata</name>
    <dbReference type="NCBI Taxonomy" id="59729"/>
    <lineage>
        <taxon>Eukaryota</taxon>
        <taxon>Metazoa</taxon>
        <taxon>Chordata</taxon>
        <taxon>Craniata</taxon>
        <taxon>Vertebrata</taxon>
        <taxon>Euteleostomi</taxon>
        <taxon>Archelosauria</taxon>
        <taxon>Archosauria</taxon>
        <taxon>Dinosauria</taxon>
        <taxon>Saurischia</taxon>
        <taxon>Theropoda</taxon>
        <taxon>Coelurosauria</taxon>
        <taxon>Aves</taxon>
        <taxon>Neognathae</taxon>
        <taxon>Neoaves</taxon>
        <taxon>Telluraves</taxon>
        <taxon>Australaves</taxon>
        <taxon>Passeriformes</taxon>
        <taxon>Passeroidea</taxon>
        <taxon>Estrildidae</taxon>
        <taxon>Estrildinae</taxon>
        <taxon>Taeniopygia</taxon>
    </lineage>
</organism>
<evidence type="ECO:0000256" key="5">
    <source>
        <dbReference type="ARBA" id="ARBA00023136"/>
    </source>
</evidence>
<dbReference type="GO" id="GO:0005886">
    <property type="term" value="C:plasma membrane"/>
    <property type="evidence" value="ECO:0007669"/>
    <property type="project" value="TreeGrafter"/>
</dbReference>
<evidence type="ECO:0000256" key="6">
    <source>
        <dbReference type="ARBA" id="ARBA00023170"/>
    </source>
</evidence>
<keyword evidence="6" id="KW-0675">Receptor</keyword>
<evidence type="ECO:0000313" key="9">
    <source>
        <dbReference type="Ensembl" id="ENSTGUP00000026521.1"/>
    </source>
</evidence>
<dbReference type="InterPro" id="IPR026234">
    <property type="entry name" value="MRGPCRFAMILY"/>
</dbReference>
<feature type="transmembrane region" description="Helical" evidence="8">
    <location>
        <begin position="259"/>
        <end position="278"/>
    </location>
</feature>
<feature type="transmembrane region" description="Helical" evidence="8">
    <location>
        <begin position="47"/>
        <end position="70"/>
    </location>
</feature>
<comment type="subcellular location">
    <subcellularLocation>
        <location evidence="1">Membrane</location>
        <topology evidence="1">Multi-pass membrane protein</topology>
    </subcellularLocation>
</comment>
<dbReference type="OMA" id="SEIKYNM"/>
<feature type="transmembrane region" description="Helical" evidence="8">
    <location>
        <begin position="82"/>
        <end position="105"/>
    </location>
</feature>
<reference evidence="9 10" key="1">
    <citation type="journal article" date="2010" name="Nature">
        <title>The genome of a songbird.</title>
        <authorList>
            <person name="Warren W.C."/>
            <person name="Clayton D.F."/>
            <person name="Ellegren H."/>
            <person name="Arnold A.P."/>
            <person name="Hillier L.W."/>
            <person name="Kunstner A."/>
            <person name="Searle S."/>
            <person name="White S."/>
            <person name="Vilella A.J."/>
            <person name="Fairley S."/>
            <person name="Heger A."/>
            <person name="Kong L."/>
            <person name="Ponting C.P."/>
            <person name="Jarvis E.D."/>
            <person name="Mello C.V."/>
            <person name="Minx P."/>
            <person name="Lovell P."/>
            <person name="Velho T.A."/>
            <person name="Ferris M."/>
            <person name="Balakrishnan C.N."/>
            <person name="Sinha S."/>
            <person name="Blatti C."/>
            <person name="London S.E."/>
            <person name="Li Y."/>
            <person name="Lin Y.C."/>
            <person name="George J."/>
            <person name="Sweedler J."/>
            <person name="Southey B."/>
            <person name="Gunaratne P."/>
            <person name="Watson M."/>
            <person name="Nam K."/>
            <person name="Backstrom N."/>
            <person name="Smeds L."/>
            <person name="Nabholz B."/>
            <person name="Itoh Y."/>
            <person name="Whitney O."/>
            <person name="Pfenning A.R."/>
            <person name="Howard J."/>
            <person name="Volker M."/>
            <person name="Skinner B.M."/>
            <person name="Griffin D.K."/>
            <person name="Ye L."/>
            <person name="McLaren W.M."/>
            <person name="Flicek P."/>
            <person name="Quesada V."/>
            <person name="Velasco G."/>
            <person name="Lopez-Otin C."/>
            <person name="Puente X.S."/>
            <person name="Olender T."/>
            <person name="Lancet D."/>
            <person name="Smit A.F."/>
            <person name="Hubley R."/>
            <person name="Konkel M.K."/>
            <person name="Walker J.A."/>
            <person name="Batzer M.A."/>
            <person name="Gu W."/>
            <person name="Pollock D.D."/>
            <person name="Chen L."/>
            <person name="Cheng Z."/>
            <person name="Eichler E.E."/>
            <person name="Stapley J."/>
            <person name="Slate J."/>
            <person name="Ekblom R."/>
            <person name="Birkhead T."/>
            <person name="Burke T."/>
            <person name="Burt D."/>
            <person name="Scharff C."/>
            <person name="Adam I."/>
            <person name="Richard H."/>
            <person name="Sultan M."/>
            <person name="Soldatov A."/>
            <person name="Lehrach H."/>
            <person name="Edwards S.V."/>
            <person name="Yang S.P."/>
            <person name="Li X."/>
            <person name="Graves T."/>
            <person name="Fulton L."/>
            <person name="Nelson J."/>
            <person name="Chinwalla A."/>
            <person name="Hou S."/>
            <person name="Mardis E.R."/>
            <person name="Wilson R.K."/>
        </authorList>
    </citation>
    <scope>NUCLEOTIDE SEQUENCE [LARGE SCALE GENOMIC DNA]</scope>
</reference>
<protein>
    <recommendedName>
        <fullName evidence="11">G-protein coupled receptors family 1 profile domain-containing protein</fullName>
    </recommendedName>
</protein>
<dbReference type="Proteomes" id="UP000007754">
    <property type="component" value="Chromosome 5"/>
</dbReference>
<keyword evidence="4" id="KW-0297">G-protein coupled receptor</keyword>
<keyword evidence="3 8" id="KW-1133">Transmembrane helix</keyword>
<reference evidence="9" key="2">
    <citation type="submission" date="2025-08" db="UniProtKB">
        <authorList>
            <consortium name="Ensembl"/>
        </authorList>
    </citation>
    <scope>IDENTIFICATION</scope>
</reference>
<dbReference type="GeneTree" id="ENSGT01030000234639"/>
<dbReference type="InterPro" id="IPR000276">
    <property type="entry name" value="GPCR_Rhodpsn"/>
</dbReference>
<dbReference type="InParanoid" id="A0A674GVQ8"/>
<evidence type="ECO:0000256" key="3">
    <source>
        <dbReference type="ARBA" id="ARBA00022989"/>
    </source>
</evidence>
<evidence type="ECO:0008006" key="11">
    <source>
        <dbReference type="Google" id="ProtNLM"/>
    </source>
</evidence>
<dbReference type="Gene3D" id="1.20.1070.10">
    <property type="entry name" value="Rhodopsin 7-helix transmembrane proteins"/>
    <property type="match status" value="1"/>
</dbReference>
<evidence type="ECO:0000256" key="1">
    <source>
        <dbReference type="ARBA" id="ARBA00004141"/>
    </source>
</evidence>
<dbReference type="PANTHER" id="PTHR11334">
    <property type="entry name" value="MAS-RELATED G-PROTEIN COUPLED RECEPTOR"/>
    <property type="match status" value="1"/>
</dbReference>
<keyword evidence="10" id="KW-1185">Reference proteome</keyword>
<name>A0A674GVQ8_TAEGU</name>
<feature type="transmembrane region" description="Helical" evidence="8">
    <location>
        <begin position="161"/>
        <end position="179"/>
    </location>
</feature>
<accession>A0A674GVQ8</accession>
<dbReference type="Ensembl" id="ENSTGUT00000030155.1">
    <property type="protein sequence ID" value="ENSTGUP00000026521.1"/>
    <property type="gene ID" value="ENSTGUG00000027342.1"/>
</dbReference>
<evidence type="ECO:0000256" key="2">
    <source>
        <dbReference type="ARBA" id="ARBA00022692"/>
    </source>
</evidence>
<evidence type="ECO:0000256" key="4">
    <source>
        <dbReference type="ARBA" id="ARBA00023040"/>
    </source>
</evidence>
<dbReference type="SUPFAM" id="SSF81321">
    <property type="entry name" value="Family A G protein-coupled receptor-like"/>
    <property type="match status" value="1"/>
</dbReference>
<sequence>VAGSWPHPTTCPVSIHRDEHLVPPCHLTTEGDSLCDTDVPSVAIDSVTLLICLCGLAGNRAVLWVLGFCIQRDTMKPITACILGLAIINFLFLIFMVSSTLLFLLEDLSCSAITSPAYISFLFLLLLMFHSVGLYQLMAISIERCRCILCPRGLFCHLPQDLSWVLVSAVLWALSITSHEQEQCQVGLTSMYALNLFLVAVPMVISSTILFIHLKAGSQQQQQHKRLDIVIVLVALFSLPLSLWSFLQQLSYTAVPSHVVFLLTCITSSIKPFIYFLVGSWKRDCSMGSWEALQSVFEQPEENSASGNVPLEIMDTEA</sequence>
<dbReference type="GO" id="GO:0004930">
    <property type="term" value="F:G protein-coupled receptor activity"/>
    <property type="evidence" value="ECO:0007669"/>
    <property type="project" value="UniProtKB-KW"/>
</dbReference>
<evidence type="ECO:0000313" key="10">
    <source>
        <dbReference type="Proteomes" id="UP000007754"/>
    </source>
</evidence>
<evidence type="ECO:0000256" key="7">
    <source>
        <dbReference type="ARBA" id="ARBA00023224"/>
    </source>
</evidence>
<dbReference type="AlphaFoldDB" id="A0A674GVQ8"/>
<dbReference type="PANTHER" id="PTHR11334:SF68">
    <property type="entry name" value="G-PROTEIN COUPLED RECEPTORS FAMILY 1 PROFILE DOMAIN-CONTAINING PROTEIN-RELATED"/>
    <property type="match status" value="1"/>
</dbReference>
<feature type="transmembrane region" description="Helical" evidence="8">
    <location>
        <begin position="117"/>
        <end position="140"/>
    </location>
</feature>
<proteinExistence type="predicted"/>
<keyword evidence="5 8" id="KW-0472">Membrane</keyword>
<feature type="transmembrane region" description="Helical" evidence="8">
    <location>
        <begin position="191"/>
        <end position="214"/>
    </location>
</feature>